<reference evidence="1" key="1">
    <citation type="journal article" date="2021" name="Environ. Microbiol.">
        <title>Gene family expansions and transcriptome signatures uncover fungal adaptations to wood decay.</title>
        <authorList>
            <person name="Hage H."/>
            <person name="Miyauchi S."/>
            <person name="Viragh M."/>
            <person name="Drula E."/>
            <person name="Min B."/>
            <person name="Chaduli D."/>
            <person name="Navarro D."/>
            <person name="Favel A."/>
            <person name="Norest M."/>
            <person name="Lesage-Meessen L."/>
            <person name="Balint B."/>
            <person name="Merenyi Z."/>
            <person name="de Eugenio L."/>
            <person name="Morin E."/>
            <person name="Martinez A.T."/>
            <person name="Baldrian P."/>
            <person name="Stursova M."/>
            <person name="Martinez M.J."/>
            <person name="Novotny C."/>
            <person name="Magnuson J.K."/>
            <person name="Spatafora J.W."/>
            <person name="Maurice S."/>
            <person name="Pangilinan J."/>
            <person name="Andreopoulos W."/>
            <person name="LaButti K."/>
            <person name="Hundley H."/>
            <person name="Na H."/>
            <person name="Kuo A."/>
            <person name="Barry K."/>
            <person name="Lipzen A."/>
            <person name="Henrissat B."/>
            <person name="Riley R."/>
            <person name="Ahrendt S."/>
            <person name="Nagy L.G."/>
            <person name="Grigoriev I.V."/>
            <person name="Martin F."/>
            <person name="Rosso M.N."/>
        </authorList>
    </citation>
    <scope>NUCLEOTIDE SEQUENCE</scope>
    <source>
        <strain evidence="1">CBS 384.51</strain>
    </source>
</reference>
<comment type="caution">
    <text evidence="1">The sequence shown here is derived from an EMBL/GenBank/DDBJ whole genome shotgun (WGS) entry which is preliminary data.</text>
</comment>
<dbReference type="EMBL" id="MU274932">
    <property type="protein sequence ID" value="KAI0085345.1"/>
    <property type="molecule type" value="Genomic_DNA"/>
</dbReference>
<protein>
    <submittedName>
        <fullName evidence="1">Uncharacterized protein</fullName>
    </submittedName>
</protein>
<evidence type="ECO:0000313" key="1">
    <source>
        <dbReference type="EMBL" id="KAI0085345.1"/>
    </source>
</evidence>
<name>A0ACB8TTJ8_9APHY</name>
<organism evidence="1 2">
    <name type="scientific">Irpex rosettiformis</name>
    <dbReference type="NCBI Taxonomy" id="378272"/>
    <lineage>
        <taxon>Eukaryota</taxon>
        <taxon>Fungi</taxon>
        <taxon>Dikarya</taxon>
        <taxon>Basidiomycota</taxon>
        <taxon>Agaricomycotina</taxon>
        <taxon>Agaricomycetes</taxon>
        <taxon>Polyporales</taxon>
        <taxon>Irpicaceae</taxon>
        <taxon>Irpex</taxon>
    </lineage>
</organism>
<proteinExistence type="predicted"/>
<dbReference type="Proteomes" id="UP001055072">
    <property type="component" value="Unassembled WGS sequence"/>
</dbReference>
<keyword evidence="2" id="KW-1185">Reference proteome</keyword>
<accession>A0ACB8TTJ8</accession>
<gene>
    <name evidence="1" type="ORF">BDY19DRAFT_909143</name>
</gene>
<sequence length="205" mass="22220">MHPRQHAVPGTRNITEVANSIQFTRVGDNFIPIQNIPNDSLTNGHAVDALAEVVTIAISFSLKKDDALPGPAANVDEQACEKASYNSGSNAIDEDLNEVCHDIGRAIPLSVEMSPQDGLIRQGGDVVVSLTVPKEYRDRICTKITTVSAEPLQDDAQVGTVFSEPQPDLTGHLQTTSHTASGDAPSRQTFKVFHRAPKRGHRWSF</sequence>
<evidence type="ECO:0000313" key="2">
    <source>
        <dbReference type="Proteomes" id="UP001055072"/>
    </source>
</evidence>